<feature type="non-terminal residue" evidence="1">
    <location>
        <position position="1"/>
    </location>
</feature>
<evidence type="ECO:0000313" key="1">
    <source>
        <dbReference type="EMBL" id="CAG8841100.1"/>
    </source>
</evidence>
<sequence>FKDLDEKAWRKKTKELIEKSILAKSGTQKYRYIQVYDHIVDLVKLFNGEGIPIEVWILEL</sequence>
<keyword evidence="2" id="KW-1185">Reference proteome</keyword>
<accession>A0ACA9SIR0</accession>
<name>A0ACA9SIR0_9GLOM</name>
<feature type="non-terminal residue" evidence="1">
    <location>
        <position position="60"/>
    </location>
</feature>
<protein>
    <submittedName>
        <fullName evidence="1">3632_t:CDS:1</fullName>
    </submittedName>
</protein>
<dbReference type="Proteomes" id="UP000789920">
    <property type="component" value="Unassembled WGS sequence"/>
</dbReference>
<proteinExistence type="predicted"/>
<organism evidence="1 2">
    <name type="scientific">Racocetra persica</name>
    <dbReference type="NCBI Taxonomy" id="160502"/>
    <lineage>
        <taxon>Eukaryota</taxon>
        <taxon>Fungi</taxon>
        <taxon>Fungi incertae sedis</taxon>
        <taxon>Mucoromycota</taxon>
        <taxon>Glomeromycotina</taxon>
        <taxon>Glomeromycetes</taxon>
        <taxon>Diversisporales</taxon>
        <taxon>Gigasporaceae</taxon>
        <taxon>Racocetra</taxon>
    </lineage>
</organism>
<evidence type="ECO:0000313" key="2">
    <source>
        <dbReference type="Proteomes" id="UP000789920"/>
    </source>
</evidence>
<gene>
    <name evidence="1" type="ORF">RPERSI_LOCUS31723</name>
</gene>
<reference evidence="1" key="1">
    <citation type="submission" date="2021-06" db="EMBL/GenBank/DDBJ databases">
        <authorList>
            <person name="Kallberg Y."/>
            <person name="Tangrot J."/>
            <person name="Rosling A."/>
        </authorList>
    </citation>
    <scope>NUCLEOTIDE SEQUENCE</scope>
    <source>
        <strain evidence="1">MA461A</strain>
    </source>
</reference>
<comment type="caution">
    <text evidence="1">The sequence shown here is derived from an EMBL/GenBank/DDBJ whole genome shotgun (WGS) entry which is preliminary data.</text>
</comment>
<dbReference type="EMBL" id="CAJVQC010128989">
    <property type="protein sequence ID" value="CAG8841100.1"/>
    <property type="molecule type" value="Genomic_DNA"/>
</dbReference>